<keyword evidence="12" id="KW-0328">Glycosyltransferase</keyword>
<organism evidence="12 13">
    <name type="scientific">Marvinbryantia formatexigens DSM 14469</name>
    <dbReference type="NCBI Taxonomy" id="478749"/>
    <lineage>
        <taxon>Bacteria</taxon>
        <taxon>Bacillati</taxon>
        <taxon>Bacillota</taxon>
        <taxon>Clostridia</taxon>
        <taxon>Lachnospirales</taxon>
        <taxon>Lachnospiraceae</taxon>
        <taxon>Marvinbryantia</taxon>
    </lineage>
</organism>
<dbReference type="PIRSF" id="PIRSF001549">
    <property type="entry name" value="His-tRNA_synth"/>
    <property type="match status" value="1"/>
</dbReference>
<evidence type="ECO:0000313" key="12">
    <source>
        <dbReference type="EMBL" id="EET58459.1"/>
    </source>
</evidence>
<evidence type="ECO:0000256" key="9">
    <source>
        <dbReference type="HAMAP-Rule" id="MF_00125"/>
    </source>
</evidence>
<dbReference type="InterPro" id="IPR041715">
    <property type="entry name" value="HisRS-like_core"/>
</dbReference>
<evidence type="ECO:0000256" key="2">
    <source>
        <dbReference type="ARBA" id="ARBA00004667"/>
    </source>
</evidence>
<evidence type="ECO:0000256" key="4">
    <source>
        <dbReference type="ARBA" id="ARBA00020397"/>
    </source>
</evidence>
<accession>C6LLR8</accession>
<name>C6LLR8_9FIRM</name>
<evidence type="ECO:0000256" key="7">
    <source>
        <dbReference type="ARBA" id="ARBA00023102"/>
    </source>
</evidence>
<evidence type="ECO:0000256" key="3">
    <source>
        <dbReference type="ARBA" id="ARBA00005539"/>
    </source>
</evidence>
<comment type="pathway">
    <text evidence="2 9">Amino-acid biosynthesis; L-histidine biosynthesis; L-histidine from 5-phospho-alpha-D-ribose 1-diphosphate: step 1/9.</text>
</comment>
<comment type="caution">
    <text evidence="12">The sequence shown here is derived from an EMBL/GenBank/DDBJ whole genome shotgun (WGS) entry which is preliminary data.</text>
</comment>
<evidence type="ECO:0000313" key="13">
    <source>
        <dbReference type="Proteomes" id="UP000005561"/>
    </source>
</evidence>
<comment type="function">
    <text evidence="8 9">Required for the first step of histidine biosynthesis. May allow the feedback regulation of ATP phosphoribosyltransferase activity by histidine.</text>
</comment>
<protein>
    <recommendedName>
        <fullName evidence="4 9">ATP phosphoribosyltransferase regulatory subunit</fullName>
    </recommendedName>
</protein>
<dbReference type="CDD" id="cd00773">
    <property type="entry name" value="HisRS-like_core"/>
    <property type="match status" value="1"/>
</dbReference>
<evidence type="ECO:0000259" key="11">
    <source>
        <dbReference type="Pfam" id="PF13393"/>
    </source>
</evidence>
<dbReference type="GO" id="GO:0140096">
    <property type="term" value="F:catalytic activity, acting on a protein"/>
    <property type="evidence" value="ECO:0007669"/>
    <property type="project" value="UniProtKB-ARBA"/>
</dbReference>
<dbReference type="GO" id="GO:0004821">
    <property type="term" value="F:histidine-tRNA ligase activity"/>
    <property type="evidence" value="ECO:0007669"/>
    <property type="project" value="TreeGrafter"/>
</dbReference>
<keyword evidence="6 9" id="KW-0028">Amino-acid biosynthesis</keyword>
<dbReference type="PANTHER" id="PTHR43707">
    <property type="entry name" value="HISTIDYL-TRNA SYNTHETASE"/>
    <property type="match status" value="1"/>
</dbReference>
<keyword evidence="5 9" id="KW-0963">Cytoplasm</keyword>
<dbReference type="eggNOG" id="COG3705">
    <property type="taxonomic scope" value="Bacteria"/>
</dbReference>
<proteinExistence type="inferred from homology"/>
<keyword evidence="12" id="KW-0808">Transferase</keyword>
<feature type="binding site" evidence="10">
    <location>
        <begin position="278"/>
        <end position="279"/>
    </location>
    <ligand>
        <name>L-histidine</name>
        <dbReference type="ChEBI" id="CHEBI:57595"/>
    </ligand>
</feature>
<evidence type="ECO:0000256" key="5">
    <source>
        <dbReference type="ARBA" id="ARBA00022490"/>
    </source>
</evidence>
<dbReference type="AlphaFoldDB" id="C6LLR8"/>
<feature type="binding site" evidence="10">
    <location>
        <begin position="85"/>
        <end position="87"/>
    </location>
    <ligand>
        <name>L-histidine</name>
        <dbReference type="ChEBI" id="CHEBI:57595"/>
    </ligand>
</feature>
<comment type="miscellaneous">
    <text evidence="9">This function is generally fulfilled by the C-terminal part of HisG, which is missing in some bacteria such as this one.</text>
</comment>
<dbReference type="GO" id="GO:0000105">
    <property type="term" value="P:L-histidine biosynthetic process"/>
    <property type="evidence" value="ECO:0007669"/>
    <property type="project" value="UniProtKB-UniRule"/>
</dbReference>
<evidence type="ECO:0000256" key="8">
    <source>
        <dbReference type="ARBA" id="ARBA00025246"/>
    </source>
</evidence>
<dbReference type="Gene3D" id="3.30.930.10">
    <property type="entry name" value="Bira Bifunctional Protein, Domain 2"/>
    <property type="match status" value="1"/>
</dbReference>
<gene>
    <name evidence="9 12" type="primary">hisZ</name>
    <name evidence="12" type="ORF">BRYFOR_09616</name>
</gene>
<dbReference type="NCBIfam" id="TIGR00443">
    <property type="entry name" value="hisZ_biosyn_reg"/>
    <property type="match status" value="1"/>
</dbReference>
<dbReference type="Pfam" id="PF13393">
    <property type="entry name" value="tRNA-synt_His"/>
    <property type="match status" value="1"/>
</dbReference>
<dbReference type="Proteomes" id="UP000005561">
    <property type="component" value="Unassembled WGS sequence"/>
</dbReference>
<dbReference type="SUPFAM" id="SSF55681">
    <property type="entry name" value="Class II aaRS and biotin synthetases"/>
    <property type="match status" value="1"/>
</dbReference>
<reference evidence="12" key="1">
    <citation type="submission" date="2009-07" db="EMBL/GenBank/DDBJ databases">
        <authorList>
            <person name="Weinstock G."/>
            <person name="Sodergren E."/>
            <person name="Clifton S."/>
            <person name="Fulton L."/>
            <person name="Fulton B."/>
            <person name="Courtney L."/>
            <person name="Fronick C."/>
            <person name="Harrison M."/>
            <person name="Strong C."/>
            <person name="Farmer C."/>
            <person name="Delahaunty K."/>
            <person name="Markovic C."/>
            <person name="Hall O."/>
            <person name="Minx P."/>
            <person name="Tomlinson C."/>
            <person name="Mitreva M."/>
            <person name="Nelson J."/>
            <person name="Hou S."/>
            <person name="Wollam A."/>
            <person name="Pepin K.H."/>
            <person name="Johnson M."/>
            <person name="Bhonagiri V."/>
            <person name="Nash W.E."/>
            <person name="Warren W."/>
            <person name="Chinwalla A."/>
            <person name="Mardis E.R."/>
            <person name="Wilson R.K."/>
        </authorList>
    </citation>
    <scope>NUCLEOTIDE SEQUENCE [LARGE SCALE GENOMIC DNA]</scope>
    <source>
        <strain evidence="12">DSM 14469</strain>
    </source>
</reference>
<comment type="subunit">
    <text evidence="9">Heteromultimer composed of HisG and HisZ subunits.</text>
</comment>
<feature type="domain" description="Class II Histidinyl-tRNA synthetase (HisRS)-like catalytic core" evidence="11">
    <location>
        <begin position="15"/>
        <end position="322"/>
    </location>
</feature>
<keyword evidence="13" id="KW-1185">Reference proteome</keyword>
<sequence length="376" mass="42651">MERMMNQRLLHTPEGVRDIYNGECERKLRLQKDLHDVLKSYGCRDIETPTFEFFDVFGSDVGTIPSRELYKFFDREGNTLVLRPDITPSIARAVSKYFNDGQEVLRLCYEGKTFINHSSYQGRLKENTHIGAEMIGADNAQADAEIIAMVVDCLKKAGLEEFQISIGQVEYFKSILKDVDIPEETECELKDFISNRNLFGVESLLAGMEMGERQKEALLSLPSLYGSVEILEKAYALSCNESARHAIARLKEIYQILEFYGVTRYISFDLSMLSRYNYYTGIFFRGYTFGTGDAVVKGGRYDNLLAHFGKNAPSIGFVVVADELLAALERQNIAPEMEEPPVEIRYTKAEQEAAIKRAQALRAEGKAVVLKLEERV</sequence>
<dbReference type="PANTHER" id="PTHR43707:SF6">
    <property type="entry name" value="ATP PHOSPHORIBOSYLTRANSFERASE REGULATORY SUBUNIT"/>
    <property type="match status" value="1"/>
</dbReference>
<dbReference type="GO" id="GO:0016757">
    <property type="term" value="F:glycosyltransferase activity"/>
    <property type="evidence" value="ECO:0007669"/>
    <property type="project" value="UniProtKB-KW"/>
</dbReference>
<feature type="binding site" evidence="10">
    <location>
        <position position="133"/>
    </location>
    <ligand>
        <name>L-histidine</name>
        <dbReference type="ChEBI" id="CHEBI:57595"/>
    </ligand>
</feature>
<dbReference type="GO" id="GO:0005737">
    <property type="term" value="C:cytoplasm"/>
    <property type="evidence" value="ECO:0007669"/>
    <property type="project" value="UniProtKB-SubCell"/>
</dbReference>
<evidence type="ECO:0000256" key="6">
    <source>
        <dbReference type="ARBA" id="ARBA00022605"/>
    </source>
</evidence>
<evidence type="ECO:0000256" key="1">
    <source>
        <dbReference type="ARBA" id="ARBA00004496"/>
    </source>
</evidence>
<comment type="similarity">
    <text evidence="3 9">Belongs to the class-II aminoacyl-tRNA synthetase family. HisZ subfamily.</text>
</comment>
<dbReference type="EMBL" id="ACCL02000032">
    <property type="protein sequence ID" value="EET58459.1"/>
    <property type="molecule type" value="Genomic_DNA"/>
</dbReference>
<comment type="subcellular location">
    <subcellularLocation>
        <location evidence="1 9">Cytoplasm</location>
    </subcellularLocation>
</comment>
<dbReference type="GO" id="GO:0006427">
    <property type="term" value="P:histidyl-tRNA aminoacylation"/>
    <property type="evidence" value="ECO:0007669"/>
    <property type="project" value="TreeGrafter"/>
</dbReference>
<dbReference type="InterPro" id="IPR004516">
    <property type="entry name" value="HisRS/HisZ"/>
</dbReference>
<dbReference type="InterPro" id="IPR004517">
    <property type="entry name" value="HisZ"/>
</dbReference>
<dbReference type="InterPro" id="IPR045864">
    <property type="entry name" value="aa-tRNA-synth_II/BPL/LPL"/>
</dbReference>
<dbReference type="STRING" id="168384.SAMN05660368_00258"/>
<dbReference type="UniPathway" id="UPA00031">
    <property type="reaction ID" value="UER00006"/>
</dbReference>
<evidence type="ECO:0000256" key="10">
    <source>
        <dbReference type="PIRSR" id="PIRSR001549-1"/>
    </source>
</evidence>
<dbReference type="HAMAP" id="MF_00125">
    <property type="entry name" value="HisZ"/>
    <property type="match status" value="1"/>
</dbReference>
<keyword evidence="7 9" id="KW-0368">Histidine biosynthesis</keyword>